<reference evidence="1" key="1">
    <citation type="submission" date="2012-05" db="EMBL/GenBank/DDBJ databases">
        <authorList>
            <person name="Krishnakumar V."/>
            <person name="Cheung F."/>
            <person name="Xiao Y."/>
            <person name="Chan A."/>
            <person name="Moskal W.A."/>
            <person name="Town C.D."/>
        </authorList>
    </citation>
    <scope>NUCLEOTIDE SEQUENCE</scope>
</reference>
<evidence type="ECO:0000313" key="1">
    <source>
        <dbReference type="EMBL" id="AFK36581.1"/>
    </source>
</evidence>
<sequence length="146" mass="15899">MLLAMQYAVDCIVIMGLTPTALGKTLPSHTYNPFASQLSPFSSTAPSSSVALILQLVIWCALVNTVHTPFLELGPPTTLTLSRNSSQITLLDPSTLYSLAITPVSSHYHSTCCNQNPQGLSQPSLKTFSVYFVKFVRNSAFSFYFS</sequence>
<organism evidence="1">
    <name type="scientific">Lotus japonicus</name>
    <name type="common">Lotus corniculatus var. japonicus</name>
    <dbReference type="NCBI Taxonomy" id="34305"/>
    <lineage>
        <taxon>Eukaryota</taxon>
        <taxon>Viridiplantae</taxon>
        <taxon>Streptophyta</taxon>
        <taxon>Embryophyta</taxon>
        <taxon>Tracheophyta</taxon>
        <taxon>Spermatophyta</taxon>
        <taxon>Magnoliopsida</taxon>
        <taxon>eudicotyledons</taxon>
        <taxon>Gunneridae</taxon>
        <taxon>Pentapetalae</taxon>
        <taxon>rosids</taxon>
        <taxon>fabids</taxon>
        <taxon>Fabales</taxon>
        <taxon>Fabaceae</taxon>
        <taxon>Papilionoideae</taxon>
        <taxon>50 kb inversion clade</taxon>
        <taxon>NPAAA clade</taxon>
        <taxon>Hologalegina</taxon>
        <taxon>robinioid clade</taxon>
        <taxon>Loteae</taxon>
        <taxon>Lotus</taxon>
    </lineage>
</organism>
<protein>
    <submittedName>
        <fullName evidence="1">Uncharacterized protein</fullName>
    </submittedName>
</protein>
<accession>I3S8I9</accession>
<name>I3S8I9_LOTJA</name>
<proteinExistence type="evidence at transcript level"/>
<dbReference type="EMBL" id="BT136786">
    <property type="protein sequence ID" value="AFK36581.1"/>
    <property type="molecule type" value="mRNA"/>
</dbReference>
<dbReference type="AlphaFoldDB" id="I3S8I9"/>